<dbReference type="Proteomes" id="UP001324427">
    <property type="component" value="Unassembled WGS sequence"/>
</dbReference>
<sequence length="255" mass="28698">MRYSMAELDVLMAESQQRSRNRAEANAQAARDRDLMLAELPAKRRKLNDLQEQRLQDELARVQGLAPPAVAQANAQVSNEAGGQRGGEVMRGFKPIGNDKWADEVDPDTRMGAKEAEELNVIDNYSLYFVDADSDKNADAPRFEAVPAPVANHELEGRVEPHWNGILNGIVRRNTGKNPYVESFRAWLINKSKGYCAFSWTVTGEKAKRNNSQTTIQACDGCVKQRRPCIDWVVGKLTILPQRTVQAEERYSYFD</sequence>
<gene>
    <name evidence="1" type="ORF">LTR36_010754</name>
</gene>
<reference evidence="1 2" key="1">
    <citation type="submission" date="2021-11" db="EMBL/GenBank/DDBJ databases">
        <title>Black yeast isolated from Biological Soil Crust.</title>
        <authorList>
            <person name="Kurbessoian T."/>
        </authorList>
    </citation>
    <scope>NUCLEOTIDE SEQUENCE [LARGE SCALE GENOMIC DNA]</scope>
    <source>
        <strain evidence="1 2">CCFEE 5522</strain>
    </source>
</reference>
<organism evidence="1 2">
    <name type="scientific">Oleoguttula mirabilis</name>
    <dbReference type="NCBI Taxonomy" id="1507867"/>
    <lineage>
        <taxon>Eukaryota</taxon>
        <taxon>Fungi</taxon>
        <taxon>Dikarya</taxon>
        <taxon>Ascomycota</taxon>
        <taxon>Pezizomycotina</taxon>
        <taxon>Dothideomycetes</taxon>
        <taxon>Dothideomycetidae</taxon>
        <taxon>Mycosphaerellales</taxon>
        <taxon>Teratosphaeriaceae</taxon>
        <taxon>Oleoguttula</taxon>
    </lineage>
</organism>
<keyword evidence="2" id="KW-1185">Reference proteome</keyword>
<dbReference type="EMBL" id="JAVFHQ010000009">
    <property type="protein sequence ID" value="KAK4548034.1"/>
    <property type="molecule type" value="Genomic_DNA"/>
</dbReference>
<proteinExistence type="predicted"/>
<comment type="caution">
    <text evidence="1">The sequence shown here is derived from an EMBL/GenBank/DDBJ whole genome shotgun (WGS) entry which is preliminary data.</text>
</comment>
<protein>
    <submittedName>
        <fullName evidence="1">Uncharacterized protein</fullName>
    </submittedName>
</protein>
<evidence type="ECO:0000313" key="1">
    <source>
        <dbReference type="EMBL" id="KAK4548034.1"/>
    </source>
</evidence>
<name>A0AAV9JRF5_9PEZI</name>
<dbReference type="AlphaFoldDB" id="A0AAV9JRF5"/>
<evidence type="ECO:0000313" key="2">
    <source>
        <dbReference type="Proteomes" id="UP001324427"/>
    </source>
</evidence>
<accession>A0AAV9JRF5</accession>